<evidence type="ECO:0000313" key="3">
    <source>
        <dbReference type="Proteomes" id="UP000198287"/>
    </source>
</evidence>
<feature type="transmembrane region" description="Helical" evidence="1">
    <location>
        <begin position="75"/>
        <end position="94"/>
    </location>
</feature>
<dbReference type="EMBL" id="LNIX01000005">
    <property type="protein sequence ID" value="OXA55004.1"/>
    <property type="molecule type" value="Genomic_DNA"/>
</dbReference>
<keyword evidence="1" id="KW-0812">Transmembrane</keyword>
<name>A0A226ECZ8_FOLCA</name>
<keyword evidence="1" id="KW-0472">Membrane</keyword>
<evidence type="ECO:0000256" key="1">
    <source>
        <dbReference type="SAM" id="Phobius"/>
    </source>
</evidence>
<protein>
    <submittedName>
        <fullName evidence="2">Uncharacterized protein</fullName>
    </submittedName>
</protein>
<accession>A0A226ECZ8</accession>
<organism evidence="2 3">
    <name type="scientific">Folsomia candida</name>
    <name type="common">Springtail</name>
    <dbReference type="NCBI Taxonomy" id="158441"/>
    <lineage>
        <taxon>Eukaryota</taxon>
        <taxon>Metazoa</taxon>
        <taxon>Ecdysozoa</taxon>
        <taxon>Arthropoda</taxon>
        <taxon>Hexapoda</taxon>
        <taxon>Collembola</taxon>
        <taxon>Entomobryomorpha</taxon>
        <taxon>Isotomoidea</taxon>
        <taxon>Isotomidae</taxon>
        <taxon>Proisotominae</taxon>
        <taxon>Folsomia</taxon>
    </lineage>
</organism>
<gene>
    <name evidence="2" type="ORF">Fcan01_10371</name>
</gene>
<proteinExistence type="predicted"/>
<keyword evidence="3" id="KW-1185">Reference proteome</keyword>
<evidence type="ECO:0000313" key="2">
    <source>
        <dbReference type="EMBL" id="OXA55004.1"/>
    </source>
</evidence>
<reference evidence="2 3" key="1">
    <citation type="submission" date="2015-12" db="EMBL/GenBank/DDBJ databases">
        <title>The genome of Folsomia candida.</title>
        <authorList>
            <person name="Faddeeva A."/>
            <person name="Derks M.F."/>
            <person name="Anvar Y."/>
            <person name="Smit S."/>
            <person name="Van Straalen N."/>
            <person name="Roelofs D."/>
        </authorList>
    </citation>
    <scope>NUCLEOTIDE SEQUENCE [LARGE SCALE GENOMIC DNA]</scope>
    <source>
        <strain evidence="2 3">VU population</strain>
        <tissue evidence="2">Whole body</tissue>
    </source>
</reference>
<feature type="transmembrane region" description="Helical" evidence="1">
    <location>
        <begin position="201"/>
        <end position="220"/>
    </location>
</feature>
<keyword evidence="1" id="KW-1133">Transmembrane helix</keyword>
<feature type="transmembrane region" description="Helical" evidence="1">
    <location>
        <begin position="363"/>
        <end position="385"/>
    </location>
</feature>
<feature type="transmembrane region" description="Helical" evidence="1">
    <location>
        <begin position="134"/>
        <end position="151"/>
    </location>
</feature>
<dbReference type="AlphaFoldDB" id="A0A226ECZ8"/>
<feature type="transmembrane region" description="Helical" evidence="1">
    <location>
        <begin position="255"/>
        <end position="276"/>
    </location>
</feature>
<dbReference type="Proteomes" id="UP000198287">
    <property type="component" value="Unassembled WGS sequence"/>
</dbReference>
<feature type="transmembrane region" description="Helical" evidence="1">
    <location>
        <begin position="42"/>
        <end position="63"/>
    </location>
</feature>
<feature type="transmembrane region" description="Helical" evidence="1">
    <location>
        <begin position="323"/>
        <end position="343"/>
    </location>
</feature>
<comment type="caution">
    <text evidence="2">The sequence shown here is derived from an EMBL/GenBank/DDBJ whole genome shotgun (WGS) entry which is preliminary data.</text>
</comment>
<sequence length="452" mass="49984">MLFQFGQSLFNLNLRYQSRLGINLLKLNCKQGQFVKSGGLSYLKPSIVIGASLAILVNGFYILATAPIAKVEGMIILLFTFSLATSLVSLAPLIKDTDNFILLLNMLIGVDKRFGDSFSGISTLEERPSTCPSQILRALCIFGSASNLIFLKNPENPNHWKKEDQITVIGQRNLPMYGSETGMSRVSPLYSRGYSMQKSILGLRFCFLSTIIFAVVAPYVGTLLTVYIPGMPLFLGSIIDRHVTPQCACYNIPQIIVLLIQPWLIFVLSSLMAFLIGSVFLGTVFCVISYLSCLASACLSLENTPLIFQSYQQLQVLVSQINLCFRPVVLPAVLCFITAINVFGTSLTFSPNNEEATFITQFFFAFVAIESKIAIIGLGTIAGFVNKTSIKNINKLTTISFHDTKARIRLRKIAKSLVPMKIRFVNDFIQISTPLVITSFCAKTTMRLLCIN</sequence>